<feature type="compositionally biased region" description="Basic and acidic residues" evidence="1">
    <location>
        <begin position="232"/>
        <end position="243"/>
    </location>
</feature>
<sequence length="287" mass="32596">METGTRPIYPQKNLRAGQIRTPARPEATLGMRVSDNLMLMVKTPSGTLWIDRENFHRRYLADSWSLFEALYKAQTDLQFQVPVEEKWEATRTSYDSRAAPRGDDIRQTPASGSQHDSKTEAHAVPTVAPRTEPPSAPEPPLFRNMGCFEFGNWAYHLRWKLETEGHRFNTPERRLSYLVEHMSGPPQALMAARIRSSLQPPIIDVNDALEYLAYFYGPPHIMGHIDFHRSKMDTSDTSQDSHRRSITPAANGGTHKDSFGAGNLICDMRRSEGIKQGFLGREFDHSL</sequence>
<proteinExistence type="predicted"/>
<accession>A0A0U5GB83</accession>
<dbReference type="AlphaFoldDB" id="A0A0U5GB83"/>
<feature type="region of interest" description="Disordered" evidence="1">
    <location>
        <begin position="92"/>
        <end position="140"/>
    </location>
</feature>
<reference evidence="3" key="1">
    <citation type="journal article" date="2016" name="Genome Announc.">
        <title>Draft genome sequences of fungus Aspergillus calidoustus.</title>
        <authorList>
            <person name="Horn F."/>
            <person name="Linde J."/>
            <person name="Mattern D.J."/>
            <person name="Walther G."/>
            <person name="Guthke R."/>
            <person name="Scherlach K."/>
            <person name="Martin K."/>
            <person name="Brakhage A.A."/>
            <person name="Petzke L."/>
            <person name="Valiante V."/>
        </authorList>
    </citation>
    <scope>NUCLEOTIDE SEQUENCE [LARGE SCALE GENOMIC DNA]</scope>
    <source>
        <strain evidence="3">SF006504</strain>
    </source>
</reference>
<evidence type="ECO:0000313" key="3">
    <source>
        <dbReference type="Proteomes" id="UP000054771"/>
    </source>
</evidence>
<feature type="compositionally biased region" description="Pro residues" evidence="1">
    <location>
        <begin position="131"/>
        <end position="140"/>
    </location>
</feature>
<dbReference type="EMBL" id="CDMC01000013">
    <property type="protein sequence ID" value="CEL09024.1"/>
    <property type="molecule type" value="Genomic_DNA"/>
</dbReference>
<dbReference type="OrthoDB" id="10379421at2759"/>
<keyword evidence="3" id="KW-1185">Reference proteome</keyword>
<protein>
    <submittedName>
        <fullName evidence="2">Uncharacterized protein</fullName>
    </submittedName>
</protein>
<name>A0A0U5GB83_ASPCI</name>
<dbReference type="STRING" id="454130.A0A0U5GB83"/>
<organism evidence="2 3">
    <name type="scientific">Aspergillus calidoustus</name>
    <dbReference type="NCBI Taxonomy" id="454130"/>
    <lineage>
        <taxon>Eukaryota</taxon>
        <taxon>Fungi</taxon>
        <taxon>Dikarya</taxon>
        <taxon>Ascomycota</taxon>
        <taxon>Pezizomycotina</taxon>
        <taxon>Eurotiomycetes</taxon>
        <taxon>Eurotiomycetidae</taxon>
        <taxon>Eurotiales</taxon>
        <taxon>Aspergillaceae</taxon>
        <taxon>Aspergillus</taxon>
        <taxon>Aspergillus subgen. Nidulantes</taxon>
    </lineage>
</organism>
<evidence type="ECO:0000313" key="2">
    <source>
        <dbReference type="EMBL" id="CEL09024.1"/>
    </source>
</evidence>
<dbReference type="Proteomes" id="UP000054771">
    <property type="component" value="Unassembled WGS sequence"/>
</dbReference>
<gene>
    <name evidence="2" type="ORF">ASPCAL12167</name>
</gene>
<evidence type="ECO:0000256" key="1">
    <source>
        <dbReference type="SAM" id="MobiDB-lite"/>
    </source>
</evidence>
<feature type="region of interest" description="Disordered" evidence="1">
    <location>
        <begin position="232"/>
        <end position="255"/>
    </location>
</feature>